<name>A0A3B0VM44_9ZZZZ</name>
<feature type="non-terminal residue" evidence="2">
    <location>
        <position position="1"/>
    </location>
</feature>
<dbReference type="InterPro" id="IPR011460">
    <property type="entry name" value="Lcl_C"/>
</dbReference>
<dbReference type="EMBL" id="UOFB01000052">
    <property type="protein sequence ID" value="VAW44615.1"/>
    <property type="molecule type" value="Genomic_DNA"/>
</dbReference>
<sequence>GETIGEQDCSHGRDALAAAGQLTKIGGGMAGFDFTKLDSNGNVLTDQTQDYATQPWACVKDNHTGLIWEVKTPDTMGTNLHSMDDRFNWYNTNTNTNGGANGFADDDGAICTSYDGADASTYCNTQAFVARVNASNGGQGLCGATDWRLPDLNTLQSITHLGKIKPAIDENYFPNTQGGNFHWSSSPHADVSGGAWGVGFYDGGGLNNNRNDNYRVRLVRSGQ</sequence>
<feature type="domain" description="Lcl C-terminal" evidence="1">
    <location>
        <begin position="58"/>
        <end position="220"/>
    </location>
</feature>
<gene>
    <name evidence="3" type="ORF">MNBD_ALPHA03-1452</name>
    <name evidence="2" type="ORF">MNBD_GAMMA04-2348</name>
</gene>
<evidence type="ECO:0000313" key="3">
    <source>
        <dbReference type="EMBL" id="VAX08847.1"/>
    </source>
</evidence>
<dbReference type="Pfam" id="PF07603">
    <property type="entry name" value="Lcl_C"/>
    <property type="match status" value="1"/>
</dbReference>
<organism evidence="2">
    <name type="scientific">hydrothermal vent metagenome</name>
    <dbReference type="NCBI Taxonomy" id="652676"/>
    <lineage>
        <taxon>unclassified sequences</taxon>
        <taxon>metagenomes</taxon>
        <taxon>ecological metagenomes</taxon>
    </lineage>
</organism>
<evidence type="ECO:0000313" key="2">
    <source>
        <dbReference type="EMBL" id="VAW44615.1"/>
    </source>
</evidence>
<reference evidence="2" key="1">
    <citation type="submission" date="2018-06" db="EMBL/GenBank/DDBJ databases">
        <authorList>
            <person name="Zhirakovskaya E."/>
        </authorList>
    </citation>
    <scope>NUCLEOTIDE SEQUENCE</scope>
</reference>
<proteinExistence type="predicted"/>
<evidence type="ECO:0000259" key="1">
    <source>
        <dbReference type="Pfam" id="PF07603"/>
    </source>
</evidence>
<protein>
    <recommendedName>
        <fullName evidence="1">Lcl C-terminal domain-containing protein</fullName>
    </recommendedName>
</protein>
<dbReference type="AlphaFoldDB" id="A0A3B0VM44"/>
<dbReference type="EMBL" id="UOFW01000250">
    <property type="protein sequence ID" value="VAX08847.1"/>
    <property type="molecule type" value="Genomic_DNA"/>
</dbReference>
<accession>A0A3B0VM44</accession>